<reference evidence="1" key="1">
    <citation type="submission" date="2022-02" db="EMBL/GenBank/DDBJ databases">
        <title>The genetically variable rfb locus in Leptospira is a mobile cassette and a molecular signature of serovar identity.</title>
        <authorList>
            <person name="Nieves C."/>
            <person name="Vincent A.T."/>
            <person name="Zarantonelli L."/>
            <person name="Picardeau M."/>
            <person name="Veyrier F.J."/>
            <person name="Buschiazzo A."/>
        </authorList>
    </citation>
    <scope>NUCLEOTIDE SEQUENCE</scope>
    <source>
        <strain evidence="1">IP1512017</strain>
    </source>
</reference>
<protein>
    <submittedName>
        <fullName evidence="1">Uncharacterized protein</fullName>
    </submittedName>
</protein>
<dbReference type="Proteomes" id="UP000829829">
    <property type="component" value="Chromosome 1"/>
</dbReference>
<dbReference type="RefSeq" id="WP_243815582.1">
    <property type="nucleotide sequence ID" value="NZ_CP091957.1"/>
</dbReference>
<name>A0AAE9GB70_9LEPT</name>
<evidence type="ECO:0000313" key="2">
    <source>
        <dbReference type="Proteomes" id="UP000829829"/>
    </source>
</evidence>
<dbReference type="EMBL" id="CP091957">
    <property type="protein sequence ID" value="UOG56886.1"/>
    <property type="molecule type" value="Genomic_DNA"/>
</dbReference>
<accession>A0AAE9GB70</accession>
<dbReference type="AlphaFoldDB" id="A0AAE9GB70"/>
<proteinExistence type="predicted"/>
<evidence type="ECO:0000313" key="1">
    <source>
        <dbReference type="EMBL" id="UOG56886.1"/>
    </source>
</evidence>
<gene>
    <name evidence="1" type="ORF">MAL03_01275</name>
</gene>
<sequence>MKLNVSLPELSKTLFTKAFETQRLASMGALETQRLASMGALETQRLASMGALETQRLASPMYLVSSPSAILLHKTILS</sequence>
<organism evidence="1 2">
    <name type="scientific">Leptospira noguchii</name>
    <dbReference type="NCBI Taxonomy" id="28182"/>
    <lineage>
        <taxon>Bacteria</taxon>
        <taxon>Pseudomonadati</taxon>
        <taxon>Spirochaetota</taxon>
        <taxon>Spirochaetia</taxon>
        <taxon>Leptospirales</taxon>
        <taxon>Leptospiraceae</taxon>
        <taxon>Leptospira</taxon>
    </lineage>
</organism>